<dbReference type="Proteomes" id="UP001151760">
    <property type="component" value="Unassembled WGS sequence"/>
</dbReference>
<dbReference type="Gene3D" id="3.30.420.10">
    <property type="entry name" value="Ribonuclease H-like superfamily/Ribonuclease H"/>
    <property type="match status" value="1"/>
</dbReference>
<dbReference type="SUPFAM" id="SSF53098">
    <property type="entry name" value="Ribonuclease H-like"/>
    <property type="match status" value="1"/>
</dbReference>
<proteinExistence type="predicted"/>
<dbReference type="Pfam" id="PF13976">
    <property type="entry name" value="gag_pre-integrs"/>
    <property type="match status" value="1"/>
</dbReference>
<reference evidence="2" key="2">
    <citation type="submission" date="2022-01" db="EMBL/GenBank/DDBJ databases">
        <authorList>
            <person name="Yamashiro T."/>
            <person name="Shiraishi A."/>
            <person name="Satake H."/>
            <person name="Nakayama K."/>
        </authorList>
    </citation>
    <scope>NUCLEOTIDE SEQUENCE</scope>
</reference>
<protein>
    <submittedName>
        <fullName evidence="2">Retrovirus-related pol polyprotein from transposon TNT 1-94</fullName>
    </submittedName>
</protein>
<organism evidence="2 3">
    <name type="scientific">Tanacetum coccineum</name>
    <dbReference type="NCBI Taxonomy" id="301880"/>
    <lineage>
        <taxon>Eukaryota</taxon>
        <taxon>Viridiplantae</taxon>
        <taxon>Streptophyta</taxon>
        <taxon>Embryophyta</taxon>
        <taxon>Tracheophyta</taxon>
        <taxon>Spermatophyta</taxon>
        <taxon>Magnoliopsida</taxon>
        <taxon>eudicotyledons</taxon>
        <taxon>Gunneridae</taxon>
        <taxon>Pentapetalae</taxon>
        <taxon>asterids</taxon>
        <taxon>campanulids</taxon>
        <taxon>Asterales</taxon>
        <taxon>Asteraceae</taxon>
        <taxon>Asteroideae</taxon>
        <taxon>Anthemideae</taxon>
        <taxon>Anthemidinae</taxon>
        <taxon>Tanacetum</taxon>
    </lineage>
</organism>
<keyword evidence="3" id="KW-1185">Reference proteome</keyword>
<dbReference type="EMBL" id="BQNB010020395">
    <property type="protein sequence ID" value="GJT95502.1"/>
    <property type="molecule type" value="Genomic_DNA"/>
</dbReference>
<accession>A0ABQ5I7S3</accession>
<sequence length="162" mass="18681">MICLSASPVCLLTKASSTKSWLWHRRLNHLNFGTLNELARNNLVRGLPMLKYDKDHLCPSCQLVIKSINGKKYVLVIVDDYTRFGWVRFLRTKDETPQVIRSQCEDSRAFNATVRFVKKQIMERTYSRAPQQNGIFERRNQTLMEAARTMPHLAKAATVPIG</sequence>
<dbReference type="InterPro" id="IPR039537">
    <property type="entry name" value="Retrotran_Ty1/copia-like"/>
</dbReference>
<dbReference type="InterPro" id="IPR012337">
    <property type="entry name" value="RNaseH-like_sf"/>
</dbReference>
<dbReference type="InterPro" id="IPR025724">
    <property type="entry name" value="GAG-pre-integrase_dom"/>
</dbReference>
<feature type="domain" description="GAG-pre-integrase" evidence="1">
    <location>
        <begin position="6"/>
        <end position="63"/>
    </location>
</feature>
<evidence type="ECO:0000313" key="3">
    <source>
        <dbReference type="Proteomes" id="UP001151760"/>
    </source>
</evidence>
<reference evidence="2" key="1">
    <citation type="journal article" date="2022" name="Int. J. Mol. Sci.">
        <title>Draft Genome of Tanacetum Coccineum: Genomic Comparison of Closely Related Tanacetum-Family Plants.</title>
        <authorList>
            <person name="Yamashiro T."/>
            <person name="Shiraishi A."/>
            <person name="Nakayama K."/>
            <person name="Satake H."/>
        </authorList>
    </citation>
    <scope>NUCLEOTIDE SEQUENCE</scope>
</reference>
<dbReference type="PANTHER" id="PTHR42648:SF21">
    <property type="entry name" value="CYSTEINE-RICH RLK (RECEPTOR-LIKE PROTEIN KINASE) 8"/>
    <property type="match status" value="1"/>
</dbReference>
<gene>
    <name evidence="2" type="ORF">Tco_1091020</name>
</gene>
<dbReference type="PANTHER" id="PTHR42648">
    <property type="entry name" value="TRANSPOSASE, PUTATIVE-RELATED"/>
    <property type="match status" value="1"/>
</dbReference>
<comment type="caution">
    <text evidence="2">The sequence shown here is derived from an EMBL/GenBank/DDBJ whole genome shotgun (WGS) entry which is preliminary data.</text>
</comment>
<name>A0ABQ5I7S3_9ASTR</name>
<evidence type="ECO:0000313" key="2">
    <source>
        <dbReference type="EMBL" id="GJT95502.1"/>
    </source>
</evidence>
<evidence type="ECO:0000259" key="1">
    <source>
        <dbReference type="Pfam" id="PF13976"/>
    </source>
</evidence>
<dbReference type="InterPro" id="IPR036397">
    <property type="entry name" value="RNaseH_sf"/>
</dbReference>